<proteinExistence type="predicted"/>
<sequence>MLKYHLFWREVLDQVELLWVVTIPVTFVLKGVMDWATQGQYFWWHYIQLFADVTLGSAVCFTLTTALSHWYRHAHPKQK</sequence>
<evidence type="ECO:0000313" key="2">
    <source>
        <dbReference type="EMBL" id="SMS15450.1"/>
    </source>
</evidence>
<dbReference type="RefSeq" id="WP_087742678.1">
    <property type="nucleotide sequence ID" value="NZ_JBPWQU010000006.1"/>
</dbReference>
<name>A0A1Y6K059_9LACO</name>
<dbReference type="AlphaFoldDB" id="A0A1Y6K059"/>
<reference evidence="3" key="1">
    <citation type="submission" date="2017-05" db="EMBL/GenBank/DDBJ databases">
        <authorList>
            <person name="Papadimitriou K."/>
        </authorList>
    </citation>
    <scope>NUCLEOTIDE SEQUENCE [LARGE SCALE GENOMIC DNA]</scope>
    <source>
        <strain evidence="3">ACA-DC 3411</strain>
    </source>
</reference>
<evidence type="ECO:0000256" key="1">
    <source>
        <dbReference type="SAM" id="Phobius"/>
    </source>
</evidence>
<accession>A0A1Y6K059</accession>
<keyword evidence="1" id="KW-0472">Membrane</keyword>
<gene>
    <name evidence="2" type="ORF">LZ3411_2400</name>
</gene>
<keyword evidence="1" id="KW-0812">Transmembrane</keyword>
<feature type="transmembrane region" description="Helical" evidence="1">
    <location>
        <begin position="49"/>
        <end position="71"/>
    </location>
</feature>
<dbReference type="EMBL" id="LT854705">
    <property type="protein sequence ID" value="SMS15450.1"/>
    <property type="molecule type" value="Genomic_DNA"/>
</dbReference>
<feature type="transmembrane region" description="Helical" evidence="1">
    <location>
        <begin position="12"/>
        <end position="29"/>
    </location>
</feature>
<protein>
    <submittedName>
        <fullName evidence="2">Uncharacterized protein</fullName>
    </submittedName>
</protein>
<dbReference type="Proteomes" id="UP000195412">
    <property type="component" value="Chromosome I"/>
</dbReference>
<keyword evidence="1" id="KW-1133">Transmembrane helix</keyword>
<dbReference type="KEGG" id="lzy:LZ3411_2400"/>
<organism evidence="2 3">
    <name type="scientific">Levilactobacillus zymae</name>
    <dbReference type="NCBI Taxonomy" id="267363"/>
    <lineage>
        <taxon>Bacteria</taxon>
        <taxon>Bacillati</taxon>
        <taxon>Bacillota</taxon>
        <taxon>Bacilli</taxon>
        <taxon>Lactobacillales</taxon>
        <taxon>Lactobacillaceae</taxon>
        <taxon>Levilactobacillus</taxon>
    </lineage>
</organism>
<evidence type="ECO:0000313" key="3">
    <source>
        <dbReference type="Proteomes" id="UP000195412"/>
    </source>
</evidence>